<keyword evidence="2" id="KW-0732">Signal</keyword>
<evidence type="ECO:0000256" key="1">
    <source>
        <dbReference type="ARBA" id="ARBA00009477"/>
    </source>
</evidence>
<dbReference type="Gene3D" id="2.40.420.20">
    <property type="match status" value="1"/>
</dbReference>
<dbReference type="Pfam" id="PF25989">
    <property type="entry name" value="YknX_C"/>
    <property type="match status" value="1"/>
</dbReference>
<evidence type="ECO:0000256" key="2">
    <source>
        <dbReference type="SAM" id="SignalP"/>
    </source>
</evidence>
<feature type="signal peptide" evidence="2">
    <location>
        <begin position="1"/>
        <end position="24"/>
    </location>
</feature>
<protein>
    <submittedName>
        <fullName evidence="4">RND family efflux transporter MFP subunit</fullName>
    </submittedName>
</protein>
<dbReference type="RefSeq" id="WP_209602821.1">
    <property type="nucleotide sequence ID" value="NZ_JAGILA010000004.1"/>
</dbReference>
<reference evidence="4 5" key="1">
    <citation type="submission" date="2021-03" db="EMBL/GenBank/DDBJ databases">
        <title>Genomic Encyclopedia of Type Strains, Phase IV (KMG-IV): sequencing the most valuable type-strain genomes for metagenomic binning, comparative biology and taxonomic classification.</title>
        <authorList>
            <person name="Goeker M."/>
        </authorList>
    </citation>
    <scope>NUCLEOTIDE SEQUENCE [LARGE SCALE GENOMIC DNA]</scope>
    <source>
        <strain evidence="4 5">DSM 13372</strain>
    </source>
</reference>
<dbReference type="SUPFAM" id="SSF111369">
    <property type="entry name" value="HlyD-like secretion proteins"/>
    <property type="match status" value="1"/>
</dbReference>
<dbReference type="EMBL" id="JAGILA010000004">
    <property type="protein sequence ID" value="MBP2237059.1"/>
    <property type="molecule type" value="Genomic_DNA"/>
</dbReference>
<dbReference type="InterPro" id="IPR058637">
    <property type="entry name" value="YknX-like_C"/>
</dbReference>
<accession>A0ABS4R408</accession>
<evidence type="ECO:0000313" key="5">
    <source>
        <dbReference type="Proteomes" id="UP000730739"/>
    </source>
</evidence>
<dbReference type="Gene3D" id="1.10.287.470">
    <property type="entry name" value="Helix hairpin bin"/>
    <property type="match status" value="1"/>
</dbReference>
<dbReference type="InterPro" id="IPR006143">
    <property type="entry name" value="RND_pump_MFP"/>
</dbReference>
<dbReference type="PANTHER" id="PTHR30469">
    <property type="entry name" value="MULTIDRUG RESISTANCE PROTEIN MDTA"/>
    <property type="match status" value="1"/>
</dbReference>
<feature type="domain" description="YknX-like C-terminal permuted SH3-like" evidence="3">
    <location>
        <begin position="282"/>
        <end position="350"/>
    </location>
</feature>
<comment type="similarity">
    <text evidence="1">Belongs to the membrane fusion protein (MFP) (TC 8.A.1) family.</text>
</comment>
<dbReference type="NCBIfam" id="TIGR01730">
    <property type="entry name" value="RND_mfp"/>
    <property type="match status" value="1"/>
</dbReference>
<dbReference type="Gene3D" id="2.40.50.100">
    <property type="match status" value="1"/>
</dbReference>
<name>A0ABS4R408_9HYPH</name>
<dbReference type="PANTHER" id="PTHR30469:SF15">
    <property type="entry name" value="HLYD FAMILY OF SECRETION PROTEINS"/>
    <property type="match status" value="1"/>
</dbReference>
<gene>
    <name evidence="4" type="ORF">J2Z31_003573</name>
</gene>
<comment type="caution">
    <text evidence="4">The sequence shown here is derived from an EMBL/GenBank/DDBJ whole genome shotgun (WGS) entry which is preliminary data.</text>
</comment>
<evidence type="ECO:0000313" key="4">
    <source>
        <dbReference type="EMBL" id="MBP2237059.1"/>
    </source>
</evidence>
<proteinExistence type="inferred from homology"/>
<organism evidence="4 5">
    <name type="scientific">Sinorhizobium kostiense</name>
    <dbReference type="NCBI Taxonomy" id="76747"/>
    <lineage>
        <taxon>Bacteria</taxon>
        <taxon>Pseudomonadati</taxon>
        <taxon>Pseudomonadota</taxon>
        <taxon>Alphaproteobacteria</taxon>
        <taxon>Hyphomicrobiales</taxon>
        <taxon>Rhizobiaceae</taxon>
        <taxon>Sinorhizobium/Ensifer group</taxon>
        <taxon>Sinorhizobium</taxon>
    </lineage>
</organism>
<feature type="chain" id="PRO_5046228685" evidence="2">
    <location>
        <begin position="25"/>
        <end position="356"/>
    </location>
</feature>
<dbReference type="Proteomes" id="UP000730739">
    <property type="component" value="Unassembled WGS sequence"/>
</dbReference>
<evidence type="ECO:0000259" key="3">
    <source>
        <dbReference type="Pfam" id="PF25989"/>
    </source>
</evidence>
<keyword evidence="5" id="KW-1185">Reference proteome</keyword>
<dbReference type="Gene3D" id="2.40.30.170">
    <property type="match status" value="1"/>
</dbReference>
<sequence length="356" mass="38303">MKNIAIFAGTLATCLLLARGPAAAQEETQAPALTVSLVEPAKEQWPETIPVSGWLKPWHEATIASETSGLRIKEVLVDVGSVVKKGDVLVRLDQASVLADLKKQEAAVETGKANLEKATSEAKRARDIASGVLSDQKRVEYFNTERTAQAALASEEAALEGQRIKVSQTTITAVDDGIITSRSASLGAVVSTGTELFRLTRQQRIEWQAEVPALSLLRVEPGQAAEIDAPDGRTFKGMVRLVAPTISDETGRAIVYVQLPEEPKPRAGLYVSGRIDITASKALTVPESSIVYRDGLAYVFVIDEESRAHRVRVKVGRRRSDRVEVSEGLAGGERVVQAGGAFLSENALVKIEEAAR</sequence>